<dbReference type="Proteomes" id="UP001163321">
    <property type="component" value="Chromosome 7"/>
</dbReference>
<evidence type="ECO:0000313" key="2">
    <source>
        <dbReference type="Proteomes" id="UP001163321"/>
    </source>
</evidence>
<accession>A0ACC0VT92</accession>
<sequence length="74" mass="8254">MLTAAVPVPDGQMHDYPMEVVEQTVNGDVCQSLPTVDINRSMLPPPIDGKCYPDSEHIYIAMKMNLPTHKDMLL</sequence>
<name>A0ACC0VT92_9STRA</name>
<protein>
    <submittedName>
        <fullName evidence="1">Uncharacterized protein</fullName>
    </submittedName>
</protein>
<dbReference type="EMBL" id="CM047586">
    <property type="protein sequence ID" value="KAI9909058.1"/>
    <property type="molecule type" value="Genomic_DNA"/>
</dbReference>
<comment type="caution">
    <text evidence="1">The sequence shown here is derived from an EMBL/GenBank/DDBJ whole genome shotgun (WGS) entry which is preliminary data.</text>
</comment>
<proteinExistence type="predicted"/>
<keyword evidence="2" id="KW-1185">Reference proteome</keyword>
<organism evidence="1 2">
    <name type="scientific">Peronosclerospora sorghi</name>
    <dbReference type="NCBI Taxonomy" id="230839"/>
    <lineage>
        <taxon>Eukaryota</taxon>
        <taxon>Sar</taxon>
        <taxon>Stramenopiles</taxon>
        <taxon>Oomycota</taxon>
        <taxon>Peronosporomycetes</taxon>
        <taxon>Peronosporales</taxon>
        <taxon>Peronosporaceae</taxon>
        <taxon>Peronosclerospora</taxon>
    </lineage>
</organism>
<evidence type="ECO:0000313" key="1">
    <source>
        <dbReference type="EMBL" id="KAI9909058.1"/>
    </source>
</evidence>
<reference evidence="1 2" key="1">
    <citation type="journal article" date="2022" name="bioRxiv">
        <title>The genome of the oomycete Peronosclerospora sorghi, a cosmopolitan pathogen of maize and sorghum, is inflated with dispersed pseudogenes.</title>
        <authorList>
            <person name="Fletcher K."/>
            <person name="Martin F."/>
            <person name="Isakeit T."/>
            <person name="Cavanaugh K."/>
            <person name="Magill C."/>
            <person name="Michelmore R."/>
        </authorList>
    </citation>
    <scope>NUCLEOTIDE SEQUENCE [LARGE SCALE GENOMIC DNA]</scope>
    <source>
        <strain evidence="1">P6</strain>
    </source>
</reference>
<gene>
    <name evidence="1" type="ORF">PsorP6_014698</name>
</gene>